<evidence type="ECO:0000256" key="6">
    <source>
        <dbReference type="SAM" id="Phobius"/>
    </source>
</evidence>
<comment type="similarity">
    <text evidence="5">Belongs to the membrane-bound acyltransferase family. HHAT subfamily.</text>
</comment>
<dbReference type="GO" id="GO:0005783">
    <property type="term" value="C:endoplasmic reticulum"/>
    <property type="evidence" value="ECO:0007669"/>
    <property type="project" value="TreeGrafter"/>
</dbReference>
<evidence type="ECO:0000313" key="7">
    <source>
        <dbReference type="EMBL" id="KAH9375493.1"/>
    </source>
</evidence>
<comment type="caution">
    <text evidence="7">The sequence shown here is derived from an EMBL/GenBank/DDBJ whole genome shotgun (WGS) entry which is preliminary data.</text>
</comment>
<dbReference type="OrthoDB" id="6496647at2759"/>
<keyword evidence="8" id="KW-1185">Reference proteome</keyword>
<dbReference type="InterPro" id="IPR051085">
    <property type="entry name" value="MB_O-acyltransferase"/>
</dbReference>
<dbReference type="PANTHER" id="PTHR13285">
    <property type="entry name" value="ACYLTRANSFERASE"/>
    <property type="match status" value="1"/>
</dbReference>
<evidence type="ECO:0000313" key="8">
    <source>
        <dbReference type="Proteomes" id="UP000821853"/>
    </source>
</evidence>
<reference evidence="7 8" key="1">
    <citation type="journal article" date="2020" name="Cell">
        <title>Large-Scale Comparative Analyses of Tick Genomes Elucidate Their Genetic Diversity and Vector Capacities.</title>
        <authorList>
            <consortium name="Tick Genome and Microbiome Consortium (TIGMIC)"/>
            <person name="Jia N."/>
            <person name="Wang J."/>
            <person name="Shi W."/>
            <person name="Du L."/>
            <person name="Sun Y."/>
            <person name="Zhan W."/>
            <person name="Jiang J.F."/>
            <person name="Wang Q."/>
            <person name="Zhang B."/>
            <person name="Ji P."/>
            <person name="Bell-Sakyi L."/>
            <person name="Cui X.M."/>
            <person name="Yuan T.T."/>
            <person name="Jiang B.G."/>
            <person name="Yang W.F."/>
            <person name="Lam T.T."/>
            <person name="Chang Q.C."/>
            <person name="Ding S.J."/>
            <person name="Wang X.J."/>
            <person name="Zhu J.G."/>
            <person name="Ruan X.D."/>
            <person name="Zhao L."/>
            <person name="Wei J.T."/>
            <person name="Ye R.Z."/>
            <person name="Que T.C."/>
            <person name="Du C.H."/>
            <person name="Zhou Y.H."/>
            <person name="Cheng J.X."/>
            <person name="Dai P.F."/>
            <person name="Guo W.B."/>
            <person name="Han X.H."/>
            <person name="Huang E.J."/>
            <person name="Li L.F."/>
            <person name="Wei W."/>
            <person name="Gao Y.C."/>
            <person name="Liu J.Z."/>
            <person name="Shao H.Z."/>
            <person name="Wang X."/>
            <person name="Wang C.C."/>
            <person name="Yang T.C."/>
            <person name="Huo Q.B."/>
            <person name="Li W."/>
            <person name="Chen H.Y."/>
            <person name="Chen S.E."/>
            <person name="Zhou L.G."/>
            <person name="Ni X.B."/>
            <person name="Tian J.H."/>
            <person name="Sheng Y."/>
            <person name="Liu T."/>
            <person name="Pan Y.S."/>
            <person name="Xia L.Y."/>
            <person name="Li J."/>
            <person name="Zhao F."/>
            <person name="Cao W.C."/>
        </authorList>
    </citation>
    <scope>NUCLEOTIDE SEQUENCE [LARGE SCALE GENOMIC DNA]</scope>
    <source>
        <strain evidence="7">HaeL-2018</strain>
    </source>
</reference>
<dbReference type="GO" id="GO:0016409">
    <property type="term" value="F:palmitoyltransferase activity"/>
    <property type="evidence" value="ECO:0007669"/>
    <property type="project" value="TreeGrafter"/>
</dbReference>
<keyword evidence="2 6" id="KW-0812">Transmembrane</keyword>
<comment type="subcellular location">
    <subcellularLocation>
        <location evidence="1">Membrane</location>
        <topology evidence="1">Multi-pass membrane protein</topology>
    </subcellularLocation>
</comment>
<dbReference type="OMA" id="ELARCMF"/>
<feature type="transmembrane region" description="Helical" evidence="6">
    <location>
        <begin position="206"/>
        <end position="223"/>
    </location>
</feature>
<dbReference type="PANTHER" id="PTHR13285:SF18">
    <property type="entry name" value="PROTEIN-CYSTEINE N-PALMITOYLTRANSFERASE RASP"/>
    <property type="match status" value="1"/>
</dbReference>
<evidence type="ECO:0000256" key="4">
    <source>
        <dbReference type="ARBA" id="ARBA00023136"/>
    </source>
</evidence>
<dbReference type="AlphaFoldDB" id="A0A9J6GJ25"/>
<sequence>MSEWAMPRVIYNRSVPDKLEYMMSPSPYLSSMKWDNNEQEWKYGRWFILMAWRWLLAYTVTGRVLSHTVPWSILERYGMERYFVTVVAFYWTLLRCCSFSLESIWSQGSTDDERRRRRMPDYVKTLDYALYLPPLFMGPVQNYEDYVTAMEAPKPMITVQELKFLAVSFLRSCLHFLLMDLMLHFFYPAALSSAPYLVRKMNRTGLVGYAIMLHLCFYLKYVVQYGMARSFARIERLELPQPAKCIGRGHLCSHFWRYFDHGLHLWIKKYANIYFMPSSELHVFITS</sequence>
<dbReference type="EMBL" id="JABSTR010000007">
    <property type="protein sequence ID" value="KAH9375493.1"/>
    <property type="molecule type" value="Genomic_DNA"/>
</dbReference>
<evidence type="ECO:0000256" key="5">
    <source>
        <dbReference type="ARBA" id="ARBA00038268"/>
    </source>
</evidence>
<evidence type="ECO:0000256" key="2">
    <source>
        <dbReference type="ARBA" id="ARBA00022692"/>
    </source>
</evidence>
<name>A0A9J6GJ25_HAELO</name>
<organism evidence="7 8">
    <name type="scientific">Haemaphysalis longicornis</name>
    <name type="common">Bush tick</name>
    <dbReference type="NCBI Taxonomy" id="44386"/>
    <lineage>
        <taxon>Eukaryota</taxon>
        <taxon>Metazoa</taxon>
        <taxon>Ecdysozoa</taxon>
        <taxon>Arthropoda</taxon>
        <taxon>Chelicerata</taxon>
        <taxon>Arachnida</taxon>
        <taxon>Acari</taxon>
        <taxon>Parasitiformes</taxon>
        <taxon>Ixodida</taxon>
        <taxon>Ixodoidea</taxon>
        <taxon>Ixodidae</taxon>
        <taxon>Haemaphysalinae</taxon>
        <taxon>Haemaphysalis</taxon>
    </lineage>
</organism>
<evidence type="ECO:0000256" key="1">
    <source>
        <dbReference type="ARBA" id="ARBA00004141"/>
    </source>
</evidence>
<gene>
    <name evidence="7" type="ORF">HPB48_008536</name>
</gene>
<dbReference type="InterPro" id="IPR004299">
    <property type="entry name" value="MBOAT_fam"/>
</dbReference>
<protein>
    <submittedName>
        <fullName evidence="7">Uncharacterized protein</fullName>
    </submittedName>
</protein>
<dbReference type="VEuPathDB" id="VectorBase:HLOH_053365"/>
<evidence type="ECO:0000256" key="3">
    <source>
        <dbReference type="ARBA" id="ARBA00022989"/>
    </source>
</evidence>
<dbReference type="Proteomes" id="UP000821853">
    <property type="component" value="Chromosome 5"/>
</dbReference>
<keyword evidence="3 6" id="KW-1133">Transmembrane helix</keyword>
<dbReference type="Pfam" id="PF03062">
    <property type="entry name" value="MBOAT"/>
    <property type="match status" value="1"/>
</dbReference>
<keyword evidence="4 6" id="KW-0472">Membrane</keyword>
<proteinExistence type="inferred from homology"/>
<dbReference type="GO" id="GO:0016020">
    <property type="term" value="C:membrane"/>
    <property type="evidence" value="ECO:0007669"/>
    <property type="project" value="UniProtKB-SubCell"/>
</dbReference>
<accession>A0A9J6GJ25</accession>